<keyword evidence="3" id="KW-1185">Reference proteome</keyword>
<protein>
    <submittedName>
        <fullName evidence="2">Uncharacterized protein</fullName>
    </submittedName>
</protein>
<evidence type="ECO:0000313" key="3">
    <source>
        <dbReference type="Proteomes" id="UP000324222"/>
    </source>
</evidence>
<proteinExistence type="predicted"/>
<dbReference type="Proteomes" id="UP000324222">
    <property type="component" value="Unassembled WGS sequence"/>
</dbReference>
<evidence type="ECO:0000256" key="1">
    <source>
        <dbReference type="SAM" id="MobiDB-lite"/>
    </source>
</evidence>
<dbReference type="EMBL" id="VSRR010011690">
    <property type="protein sequence ID" value="MPC53524.1"/>
    <property type="molecule type" value="Genomic_DNA"/>
</dbReference>
<evidence type="ECO:0000313" key="2">
    <source>
        <dbReference type="EMBL" id="MPC53524.1"/>
    </source>
</evidence>
<reference evidence="2 3" key="1">
    <citation type="submission" date="2019-05" db="EMBL/GenBank/DDBJ databases">
        <title>Another draft genome of Portunus trituberculatus and its Hox gene families provides insights of decapod evolution.</title>
        <authorList>
            <person name="Jeong J.-H."/>
            <person name="Song I."/>
            <person name="Kim S."/>
            <person name="Choi T."/>
            <person name="Kim D."/>
            <person name="Ryu S."/>
            <person name="Kim W."/>
        </authorList>
    </citation>
    <scope>NUCLEOTIDE SEQUENCE [LARGE SCALE GENOMIC DNA]</scope>
    <source>
        <tissue evidence="2">Muscle</tissue>
    </source>
</reference>
<feature type="compositionally biased region" description="Acidic residues" evidence="1">
    <location>
        <begin position="55"/>
        <end position="68"/>
    </location>
</feature>
<name>A0A5B7GAF6_PORTR</name>
<feature type="region of interest" description="Disordered" evidence="1">
    <location>
        <begin position="40"/>
        <end position="68"/>
    </location>
</feature>
<dbReference type="AlphaFoldDB" id="A0A5B7GAF6"/>
<sequence length="68" mass="7807">MEDGVYPSQQPLTDLDNLFDFPSPTFHSVSLCSQFDFPLSSLPRASDISPSRVLEEEEEEEEEEEDRI</sequence>
<accession>A0A5B7GAF6</accession>
<comment type="caution">
    <text evidence="2">The sequence shown here is derived from an EMBL/GenBank/DDBJ whole genome shotgun (WGS) entry which is preliminary data.</text>
</comment>
<organism evidence="2 3">
    <name type="scientific">Portunus trituberculatus</name>
    <name type="common">Swimming crab</name>
    <name type="synonym">Neptunus trituberculatus</name>
    <dbReference type="NCBI Taxonomy" id="210409"/>
    <lineage>
        <taxon>Eukaryota</taxon>
        <taxon>Metazoa</taxon>
        <taxon>Ecdysozoa</taxon>
        <taxon>Arthropoda</taxon>
        <taxon>Crustacea</taxon>
        <taxon>Multicrustacea</taxon>
        <taxon>Malacostraca</taxon>
        <taxon>Eumalacostraca</taxon>
        <taxon>Eucarida</taxon>
        <taxon>Decapoda</taxon>
        <taxon>Pleocyemata</taxon>
        <taxon>Brachyura</taxon>
        <taxon>Eubrachyura</taxon>
        <taxon>Portunoidea</taxon>
        <taxon>Portunidae</taxon>
        <taxon>Portuninae</taxon>
        <taxon>Portunus</taxon>
    </lineage>
</organism>
<gene>
    <name evidence="2" type="ORF">E2C01_047419</name>
</gene>